<feature type="domain" description="Uncharacterised" evidence="2">
    <location>
        <begin position="75"/>
        <end position="371"/>
    </location>
</feature>
<name>A0AAE6SMY8_AERME</name>
<dbReference type="NCBIfam" id="NF041494">
    <property type="entry name" value="MobH"/>
    <property type="match status" value="1"/>
</dbReference>
<feature type="region of interest" description="Disordered" evidence="1">
    <location>
        <begin position="470"/>
        <end position="519"/>
    </location>
</feature>
<feature type="compositionally biased region" description="Basic and acidic residues" evidence="1">
    <location>
        <begin position="470"/>
        <end position="500"/>
    </location>
</feature>
<feature type="compositionally biased region" description="Basic residues" evidence="1">
    <location>
        <begin position="593"/>
        <end position="603"/>
    </location>
</feature>
<proteinExistence type="predicted"/>
<reference evidence="3 4" key="1">
    <citation type="submission" date="2020-01" db="EMBL/GenBank/DDBJ databases">
        <title>Complete genome of Aeromonas media MC64.</title>
        <authorList>
            <person name="Cao G."/>
            <person name="Fu J."/>
            <person name="Zhong C."/>
        </authorList>
    </citation>
    <scope>NUCLEOTIDE SEQUENCE [LARGE SCALE GENOMIC DNA]</scope>
    <source>
        <strain evidence="3 4">MC64</strain>
        <plasmid evidence="4">pmc64a</plasmid>
    </source>
</reference>
<dbReference type="SUPFAM" id="SSF109604">
    <property type="entry name" value="HD-domain/PDEase-like"/>
    <property type="match status" value="1"/>
</dbReference>
<protein>
    <recommendedName>
        <fullName evidence="2">Uncharacterized domain-containing protein</fullName>
    </recommendedName>
</protein>
<dbReference type="Pfam" id="PF07514">
    <property type="entry name" value="TraI_2"/>
    <property type="match status" value="1"/>
</dbReference>
<organism evidence="3 4">
    <name type="scientific">Aeromonas media</name>
    <dbReference type="NCBI Taxonomy" id="651"/>
    <lineage>
        <taxon>Bacteria</taxon>
        <taxon>Pseudomonadati</taxon>
        <taxon>Pseudomonadota</taxon>
        <taxon>Gammaproteobacteria</taxon>
        <taxon>Aeromonadales</taxon>
        <taxon>Aeromonadaceae</taxon>
        <taxon>Aeromonas</taxon>
    </lineage>
</organism>
<sequence length="1017" mass="114195">MQVDSAIFRLFAWCARTAKRFNKKGPPPRNELLQVVRTVSGDQIVPSGVYYSPMPIIGIQPLSIEDILRPHSGTINEIIQRSGLSTTHAKYNPTKLITDVIERVAEYIHLLPASEDYHHTETGGLLSHSLEVAKIALGEAYNIDLPSKTYPDLETIRRTRYFYAVFVAALLHDVGKVFSDIRVTCVDKNTVWAPHVEPLTTWALKNKVASYQVEYKRGRGRSHERAANYITMSVLSTEAREYLSSCKTDNLYMEIDEAISHYAEREEYISLALRRADSASTLKDIQGRHVKETGRREFSLATLFIRACQRLTADWTCNTKGAMLWLIGGDVFIAYTQAIEAIMEEIRSSGVSIPTDVNEIYNRLIEQHIIESLDKETRSVFWSPGHFTEDEARQIQEDLLINRINRPWLSLVKLKSVNYAYGSVVLPESQPGLMCLNKGGDMMLYRKGSLYQPVILSAEEMHKRRKELEEKAKAEAEATQAEKEKALQEAVKEALERERAAQAANGHADATGGGNPDQIPVSEYNYPLFDYEHEYLEESGALWDDYAAMNQSVYENTDANGPQSSQDSEDDDADTDAAGNESDAAESVSEAGKKKRARSRVKKRLAERADGSEQLPDDDELDADDETPPPPATSNGGMSRKQKLEAKRAAKSSSEPEVAVETPDTPVQEVAVNVQVAQPAVPQDDSPSPATPEQVVAEPTTPTPEPVQSPKPAQAPRKASGQDNQDRARQWLSWCSAQRNSGVLMYRTINDISYLRVGLLAKHLLKEVDEVIETLAQGKTIQATLETAASPDRCYVVMMPNEQGQQEECCQLSIRGQKIMAAVSEPKREEPDRREFVSVFERLQRGDEEEQVMAVVETESTGNAVLPDSPPAPSSVEDKDPAPTPVTQVQSNTPESEQESVVVQDNKPTPDDDDDFEEEDEDMDEEEINQSALSAALHPIGYRWREISDFAETMKRLRWGRGKDRDAMMETDEGFAIRSSYFRENGEHYFNFPLSELKEFRKKIDGKWYYVVPREQP</sequence>
<evidence type="ECO:0000313" key="4">
    <source>
        <dbReference type="Proteomes" id="UP000463871"/>
    </source>
</evidence>
<dbReference type="RefSeq" id="WP_161507958.1">
    <property type="nucleotide sequence ID" value="NZ_CAWPID010000002.1"/>
</dbReference>
<feature type="compositionally biased region" description="Polar residues" evidence="1">
    <location>
        <begin position="885"/>
        <end position="907"/>
    </location>
</feature>
<dbReference type="EMBL" id="CP047963">
    <property type="protein sequence ID" value="QHQ53631.1"/>
    <property type="molecule type" value="Genomic_DNA"/>
</dbReference>
<feature type="region of interest" description="Disordered" evidence="1">
    <location>
        <begin position="555"/>
        <end position="666"/>
    </location>
</feature>
<dbReference type="AlphaFoldDB" id="A0AAE6SMY8"/>
<keyword evidence="3" id="KW-0614">Plasmid</keyword>
<dbReference type="InterPro" id="IPR011119">
    <property type="entry name" value="Unchr_helicase_relaxase_TraI"/>
</dbReference>
<dbReference type="InterPro" id="IPR003607">
    <property type="entry name" value="HD/PDEase_dom"/>
</dbReference>
<evidence type="ECO:0000313" key="3">
    <source>
        <dbReference type="EMBL" id="QHQ53631.1"/>
    </source>
</evidence>
<dbReference type="Gene3D" id="1.10.3210.40">
    <property type="match status" value="1"/>
</dbReference>
<evidence type="ECO:0000259" key="2">
    <source>
        <dbReference type="Pfam" id="PF07514"/>
    </source>
</evidence>
<evidence type="ECO:0000256" key="1">
    <source>
        <dbReference type="SAM" id="MobiDB-lite"/>
    </source>
</evidence>
<gene>
    <name evidence="3" type="ORF">GWI30_22580</name>
</gene>
<accession>A0AAE6SMY8</accession>
<dbReference type="CDD" id="cd00077">
    <property type="entry name" value="HDc"/>
    <property type="match status" value="1"/>
</dbReference>
<feature type="compositionally biased region" description="Low complexity" evidence="1">
    <location>
        <begin position="691"/>
        <end position="700"/>
    </location>
</feature>
<geneLocation type="plasmid" evidence="4">
    <name>pmc64a</name>
</geneLocation>
<feature type="compositionally biased region" description="Acidic residues" evidence="1">
    <location>
        <begin position="615"/>
        <end position="627"/>
    </location>
</feature>
<dbReference type="Proteomes" id="UP000463871">
    <property type="component" value="Plasmid pMC64A"/>
</dbReference>
<feature type="region of interest" description="Disordered" evidence="1">
    <location>
        <begin position="679"/>
        <end position="726"/>
    </location>
</feature>
<feature type="compositionally biased region" description="Acidic residues" evidence="1">
    <location>
        <begin position="911"/>
        <end position="925"/>
    </location>
</feature>
<feature type="region of interest" description="Disordered" evidence="1">
    <location>
        <begin position="858"/>
        <end position="925"/>
    </location>
</feature>